<dbReference type="NCBIfam" id="TIGR01239">
    <property type="entry name" value="galT_2"/>
    <property type="match status" value="1"/>
</dbReference>
<keyword evidence="6 10" id="KW-0808">Transferase</keyword>
<dbReference type="HAMAP" id="MF_00571">
    <property type="entry name" value="GalP_UDP_trans"/>
    <property type="match status" value="1"/>
</dbReference>
<evidence type="ECO:0000256" key="2">
    <source>
        <dbReference type="ARBA" id="ARBA00004496"/>
    </source>
</evidence>
<dbReference type="Proteomes" id="UP001242313">
    <property type="component" value="Unassembled WGS sequence"/>
</dbReference>
<evidence type="ECO:0000259" key="11">
    <source>
        <dbReference type="Pfam" id="PF01087"/>
    </source>
</evidence>
<evidence type="ECO:0000313" key="13">
    <source>
        <dbReference type="EMBL" id="MDQ0413841.1"/>
    </source>
</evidence>
<dbReference type="NCBIfam" id="NF003629">
    <property type="entry name" value="PRK05270.1-2"/>
    <property type="match status" value="1"/>
</dbReference>
<evidence type="ECO:0000256" key="9">
    <source>
        <dbReference type="ARBA" id="ARBA00023277"/>
    </source>
</evidence>
<dbReference type="InterPro" id="IPR005849">
    <property type="entry name" value="GalP_Utransf_N"/>
</dbReference>
<evidence type="ECO:0000256" key="7">
    <source>
        <dbReference type="ARBA" id="ARBA00022695"/>
    </source>
</evidence>
<gene>
    <name evidence="10" type="primary">galT</name>
    <name evidence="13" type="ORF">J2S25_002047</name>
</gene>
<dbReference type="InterPro" id="IPR000766">
    <property type="entry name" value="GalP_uridyl_Trfase_II"/>
</dbReference>
<dbReference type="RefSeq" id="WP_307191807.1">
    <property type="nucleotide sequence ID" value="NZ_JAUSUN010000010.1"/>
</dbReference>
<dbReference type="InterPro" id="IPR005850">
    <property type="entry name" value="GalP_Utransf_C"/>
</dbReference>
<evidence type="ECO:0000256" key="10">
    <source>
        <dbReference type="HAMAP-Rule" id="MF_00571"/>
    </source>
</evidence>
<dbReference type="GO" id="GO:0008108">
    <property type="term" value="F:UDP-glucose:hexose-1-phosphate uridylyltransferase activity"/>
    <property type="evidence" value="ECO:0007669"/>
    <property type="project" value="UniProtKB-EC"/>
</dbReference>
<organism evidence="13 14">
    <name type="scientific">Mesobacillus stamsii</name>
    <dbReference type="NCBI Taxonomy" id="225347"/>
    <lineage>
        <taxon>Bacteria</taxon>
        <taxon>Bacillati</taxon>
        <taxon>Bacillota</taxon>
        <taxon>Bacilli</taxon>
        <taxon>Bacillales</taxon>
        <taxon>Bacillaceae</taxon>
        <taxon>Mesobacillus</taxon>
    </lineage>
</organism>
<keyword evidence="8 10" id="KW-0299">Galactose metabolism</keyword>
<feature type="domain" description="Galactose-1-phosphate uridyl transferase C-terminal" evidence="12">
    <location>
        <begin position="249"/>
        <end position="428"/>
    </location>
</feature>
<proteinExistence type="inferred from homology"/>
<comment type="caution">
    <text evidence="13">The sequence shown here is derived from an EMBL/GenBank/DDBJ whole genome shotgun (WGS) entry which is preliminary data.</text>
</comment>
<comment type="similarity">
    <text evidence="4 10">Belongs to the galactose-1-phosphate uridylyltransferase type 2 family.</text>
</comment>
<comment type="pathway">
    <text evidence="3 10">Carbohydrate metabolism; galactose metabolism.</text>
</comment>
<keyword evidence="5 10" id="KW-0963">Cytoplasm</keyword>
<evidence type="ECO:0000256" key="8">
    <source>
        <dbReference type="ARBA" id="ARBA00023144"/>
    </source>
</evidence>
<dbReference type="Pfam" id="PF02744">
    <property type="entry name" value="GalP_UDP_tr_C"/>
    <property type="match status" value="1"/>
</dbReference>
<evidence type="ECO:0000313" key="14">
    <source>
        <dbReference type="Proteomes" id="UP001242313"/>
    </source>
</evidence>
<dbReference type="PIRSF" id="PIRSF006005">
    <property type="entry name" value="GalT_BS"/>
    <property type="match status" value="1"/>
</dbReference>
<evidence type="ECO:0000256" key="4">
    <source>
        <dbReference type="ARBA" id="ARBA00008706"/>
    </source>
</evidence>
<dbReference type="Pfam" id="PF01087">
    <property type="entry name" value="GalP_UDP_transf"/>
    <property type="match status" value="1"/>
</dbReference>
<evidence type="ECO:0000259" key="12">
    <source>
        <dbReference type="Pfam" id="PF02744"/>
    </source>
</evidence>
<evidence type="ECO:0000256" key="6">
    <source>
        <dbReference type="ARBA" id="ARBA00022679"/>
    </source>
</evidence>
<name>A0ABU0FVA6_9BACI</name>
<dbReference type="PANTHER" id="PTHR39191">
    <property type="entry name" value="GALACTOSE-1-PHOSPHATE URIDYLYLTRANSFERASE"/>
    <property type="match status" value="1"/>
</dbReference>
<accession>A0ABU0FVA6</accession>
<evidence type="ECO:0000256" key="3">
    <source>
        <dbReference type="ARBA" id="ARBA00004947"/>
    </source>
</evidence>
<feature type="domain" description="Galactose-1-phosphate uridyl transferase N-terminal" evidence="11">
    <location>
        <begin position="21"/>
        <end position="233"/>
    </location>
</feature>
<sequence length="512" mass="58583">MPSIYREIEQLVAYGIQAGLLEEADKVFVRNRILAVLKLDDWEDDAGESKENADLPSILKNILDWAADHGLLAANTVTERDILDTEIMNCLLPRPSEVIRNFEQKYHTNPQAATEYFYHLSSASHYIREDRIKKNKQWKTMTPYGEIDITINLSKPEKDPKEIALLKDLPSSNYPECLLCKENEGYKGTLRHPARATHRIIPLTLNEEGWYLQYSPYVYYNEHCIVFRDQHIPMKISADTFSRLLDFTEQFPHYFLGSNADIPIVGGSILSHDHFQGGNYRFALEKAEEGEEVQLDGFPSVIVAPVKWPMSVIRVRGKKAEVAAVSTLIYQKWQKYSDPSVGIFSETDGVPHNTVTPIARRRGDLFEVDVVLRNNRTSAEHPDGIFHPHQQLHHIKKENIGLIEVMGLAVLPGRLESELSRLAAYLLAPPDGKENWQEDLLKHWDWYHSILKKYPDIDADNVGKILEDEVGKIFLAVLEDAGVFKQDEQGLAAFTNFIQLVTESRDDDEQYE</sequence>
<dbReference type="EMBL" id="JAUSUN010000010">
    <property type="protein sequence ID" value="MDQ0413841.1"/>
    <property type="molecule type" value="Genomic_DNA"/>
</dbReference>
<protein>
    <recommendedName>
        <fullName evidence="10">Galactose-1-phosphate uridylyltransferase</fullName>
        <shortName evidence="10">Gal-1-P uridylyltransferase</shortName>
        <ecNumber evidence="10">2.7.7.12</ecNumber>
    </recommendedName>
    <alternativeName>
        <fullName evidence="10">UDP-glucose--hexose-1-phosphate uridylyltransferase</fullName>
    </alternativeName>
</protein>
<comment type="catalytic activity">
    <reaction evidence="1 10">
        <text>alpha-D-galactose 1-phosphate + UDP-alpha-D-glucose = alpha-D-glucose 1-phosphate + UDP-alpha-D-galactose</text>
        <dbReference type="Rhea" id="RHEA:13989"/>
        <dbReference type="ChEBI" id="CHEBI:58336"/>
        <dbReference type="ChEBI" id="CHEBI:58601"/>
        <dbReference type="ChEBI" id="CHEBI:58885"/>
        <dbReference type="ChEBI" id="CHEBI:66914"/>
        <dbReference type="EC" id="2.7.7.12"/>
    </reaction>
</comment>
<dbReference type="PANTHER" id="PTHR39191:SF1">
    <property type="entry name" value="DUF4922 DOMAIN-CONTAINING PROTEIN"/>
    <property type="match status" value="1"/>
</dbReference>
<evidence type="ECO:0000256" key="5">
    <source>
        <dbReference type="ARBA" id="ARBA00022490"/>
    </source>
</evidence>
<keyword evidence="7 10" id="KW-0548">Nucleotidyltransferase</keyword>
<evidence type="ECO:0000256" key="1">
    <source>
        <dbReference type="ARBA" id="ARBA00001107"/>
    </source>
</evidence>
<comment type="subcellular location">
    <subcellularLocation>
        <location evidence="2 10">Cytoplasm</location>
    </subcellularLocation>
</comment>
<keyword evidence="9 10" id="KW-0119">Carbohydrate metabolism</keyword>
<reference evidence="13 14" key="1">
    <citation type="submission" date="2023-07" db="EMBL/GenBank/DDBJ databases">
        <title>Genomic Encyclopedia of Type Strains, Phase IV (KMG-IV): sequencing the most valuable type-strain genomes for metagenomic binning, comparative biology and taxonomic classification.</title>
        <authorList>
            <person name="Goeker M."/>
        </authorList>
    </citation>
    <scope>NUCLEOTIDE SEQUENCE [LARGE SCALE GENOMIC DNA]</scope>
    <source>
        <strain evidence="13 14">DSM 19598</strain>
    </source>
</reference>
<dbReference type="EC" id="2.7.7.12" evidence="10"/>
<keyword evidence="14" id="KW-1185">Reference proteome</keyword>